<evidence type="ECO:0000259" key="2">
    <source>
        <dbReference type="Pfam" id="PF04892"/>
    </source>
</evidence>
<feature type="domain" description="VanZ-like" evidence="2">
    <location>
        <begin position="87"/>
        <end position="168"/>
    </location>
</feature>
<evidence type="ECO:0000313" key="4">
    <source>
        <dbReference type="Proteomes" id="UP000580910"/>
    </source>
</evidence>
<sequence>MFPVGGVGVMLLGAFVSGGLCLLLGTALRRRLGPTTGLSIAGLLWSVVVIAVVTLIPANGAPGIVSAEGRLTTCSWDIGGPAPTGFWIFQSGQRLLNTVLFVPSGALLVLAAARWRAARVLVPVGFALLACYSAGIELTQLQLARIDRACDVTDVIDNVSGAAIGVLVGGLLALVLRPWRRRGQVRG</sequence>
<reference evidence="3 4" key="1">
    <citation type="submission" date="2020-07" db="EMBL/GenBank/DDBJ databases">
        <title>Sequencing the genomes of 1000 actinobacteria strains.</title>
        <authorList>
            <person name="Klenk H.-P."/>
        </authorList>
    </citation>
    <scope>NUCLEOTIDE SEQUENCE [LARGE SCALE GENOMIC DNA]</scope>
    <source>
        <strain evidence="3 4">DSM 21349</strain>
    </source>
</reference>
<comment type="caution">
    <text evidence="3">The sequence shown here is derived from an EMBL/GenBank/DDBJ whole genome shotgun (WGS) entry which is preliminary data.</text>
</comment>
<dbReference type="Proteomes" id="UP000580910">
    <property type="component" value="Unassembled WGS sequence"/>
</dbReference>
<dbReference type="InterPro" id="IPR006976">
    <property type="entry name" value="VanZ-like"/>
</dbReference>
<evidence type="ECO:0000313" key="3">
    <source>
        <dbReference type="EMBL" id="MBA8805837.1"/>
    </source>
</evidence>
<feature type="transmembrane region" description="Helical" evidence="1">
    <location>
        <begin position="95"/>
        <end position="113"/>
    </location>
</feature>
<gene>
    <name evidence="3" type="ORF">FB382_004182</name>
</gene>
<dbReference type="RefSeq" id="WP_182541854.1">
    <property type="nucleotide sequence ID" value="NZ_JACGXA010000003.1"/>
</dbReference>
<dbReference type="AlphaFoldDB" id="A0A7W3J416"/>
<keyword evidence="1" id="KW-0812">Transmembrane</keyword>
<accession>A0A7W3J416</accession>
<keyword evidence="1" id="KW-1133">Transmembrane helix</keyword>
<feature type="transmembrane region" description="Helical" evidence="1">
    <location>
        <begin position="37"/>
        <end position="56"/>
    </location>
</feature>
<feature type="transmembrane region" description="Helical" evidence="1">
    <location>
        <begin position="159"/>
        <end position="176"/>
    </location>
</feature>
<organism evidence="3 4">
    <name type="scientific">Nocardioides ginsengisegetis</name>
    <dbReference type="NCBI Taxonomy" id="661491"/>
    <lineage>
        <taxon>Bacteria</taxon>
        <taxon>Bacillati</taxon>
        <taxon>Actinomycetota</taxon>
        <taxon>Actinomycetes</taxon>
        <taxon>Propionibacteriales</taxon>
        <taxon>Nocardioidaceae</taxon>
        <taxon>Nocardioides</taxon>
    </lineage>
</organism>
<name>A0A7W3J416_9ACTN</name>
<evidence type="ECO:0000256" key="1">
    <source>
        <dbReference type="SAM" id="Phobius"/>
    </source>
</evidence>
<feature type="transmembrane region" description="Helical" evidence="1">
    <location>
        <begin position="6"/>
        <end position="25"/>
    </location>
</feature>
<keyword evidence="1" id="KW-0472">Membrane</keyword>
<proteinExistence type="predicted"/>
<dbReference type="EMBL" id="JACGXA010000003">
    <property type="protein sequence ID" value="MBA8805837.1"/>
    <property type="molecule type" value="Genomic_DNA"/>
</dbReference>
<protein>
    <recommendedName>
        <fullName evidence="2">VanZ-like domain-containing protein</fullName>
    </recommendedName>
</protein>
<keyword evidence="4" id="KW-1185">Reference proteome</keyword>
<feature type="transmembrane region" description="Helical" evidence="1">
    <location>
        <begin position="120"/>
        <end position="139"/>
    </location>
</feature>
<dbReference type="Pfam" id="PF04892">
    <property type="entry name" value="VanZ"/>
    <property type="match status" value="1"/>
</dbReference>